<sequence length="526" mass="56607">MSLNAHSDKGVVAAPHSLAAETGRAILEEGGTAIEAAIAMGATIAVTYPHMSGLGGDGFFLIREPNGRVGYIEACGPAGSGASLAAYRKLGLDAVPARGPLGAATVAGVTAGWKLAREAGRGRLPLDVLFSDAIRHAREGFKVSTGQGQNQPKLQAELFKAPGFAGQYLKEGKLYGEGEVLRQEKIAATFEQLAHAGLDDFYRGDIGREIAADLEAIRSPVTREDLQRYEARLREPLKLSLKSATVWNSPPPTQGLASLLILGIAEKLDLGRPESVEFVHGLVEATKRAFLVRDRAITDPAFMESDPKEYLTPEWLMAEAAKVKKDRALPWPAPPGEGDTVWMGAIDREGRAVSYIQSLYWEWGSGCVLPKTGIIWQNRGCGFSLDERSSNPLQPGRLPFHTLNPPIAVMKDGRVISYGSMGGDGQPQTQAAVFVRYLMGKTVEEAVDLPRWRLGKSWGANDTTLKIEPRFDGAVIEKLGKLGHEVEVLDKPYSSETGHAGLIVRHPDGKIEGVHDRRADGGALGL</sequence>
<dbReference type="Proteomes" id="UP000515317">
    <property type="component" value="Chromosome"/>
</dbReference>
<dbReference type="SUPFAM" id="SSF56235">
    <property type="entry name" value="N-terminal nucleophile aminohydrolases (Ntn hydrolases)"/>
    <property type="match status" value="1"/>
</dbReference>
<dbReference type="PRINTS" id="PR01210">
    <property type="entry name" value="GGTRANSPTASE"/>
</dbReference>
<dbReference type="AlphaFoldDB" id="A0A6S6QPS3"/>
<dbReference type="Pfam" id="PF01019">
    <property type="entry name" value="G_glu_transpept"/>
    <property type="match status" value="1"/>
</dbReference>
<dbReference type="PANTHER" id="PTHR43881">
    <property type="entry name" value="GAMMA-GLUTAMYLTRANSPEPTIDASE (AFU_ORTHOLOGUE AFUA_4G13580)"/>
    <property type="match status" value="1"/>
</dbReference>
<evidence type="ECO:0000313" key="2">
    <source>
        <dbReference type="Proteomes" id="UP000515317"/>
    </source>
</evidence>
<dbReference type="EMBL" id="AP023361">
    <property type="protein sequence ID" value="BCJ89775.1"/>
    <property type="molecule type" value="Genomic_DNA"/>
</dbReference>
<gene>
    <name evidence="1" type="primary">ggt</name>
    <name evidence="1" type="ORF">IZ6_05100</name>
</gene>
<dbReference type="Gene3D" id="1.10.246.130">
    <property type="match status" value="1"/>
</dbReference>
<dbReference type="PANTHER" id="PTHR43881:SF5">
    <property type="entry name" value="GAMMA-GLUTAMYLTRANSPEPTIDASE"/>
    <property type="match status" value="1"/>
</dbReference>
<dbReference type="InterPro" id="IPR043138">
    <property type="entry name" value="GGT_lsub"/>
</dbReference>
<accession>A0A6S6QPS3</accession>
<reference evidence="1 2" key="1">
    <citation type="submission" date="2020-08" db="EMBL/GenBank/DDBJ databases">
        <title>Genome sequence of Rhizobiales bacterium strain IZ6.</title>
        <authorList>
            <person name="Nakai R."/>
            <person name="Naganuma T."/>
        </authorList>
    </citation>
    <scope>NUCLEOTIDE SEQUENCE [LARGE SCALE GENOMIC DNA]</scope>
    <source>
        <strain evidence="1 2">IZ6</strain>
    </source>
</reference>
<protein>
    <submittedName>
        <fullName evidence="1">Gamma-glutamyltranspeptidase</fullName>
    </submittedName>
</protein>
<organism evidence="1 2">
    <name type="scientific">Terrihabitans soli</name>
    <dbReference type="NCBI Taxonomy" id="708113"/>
    <lineage>
        <taxon>Bacteria</taxon>
        <taxon>Pseudomonadati</taxon>
        <taxon>Pseudomonadota</taxon>
        <taxon>Alphaproteobacteria</taxon>
        <taxon>Hyphomicrobiales</taxon>
        <taxon>Terrihabitans</taxon>
    </lineage>
</organism>
<name>A0A6S6QPS3_9HYPH</name>
<dbReference type="InterPro" id="IPR029055">
    <property type="entry name" value="Ntn_hydrolases_N"/>
</dbReference>
<dbReference type="InterPro" id="IPR043137">
    <property type="entry name" value="GGT_ssub_C"/>
</dbReference>
<evidence type="ECO:0000313" key="1">
    <source>
        <dbReference type="EMBL" id="BCJ89775.1"/>
    </source>
</evidence>
<dbReference type="InterPro" id="IPR052896">
    <property type="entry name" value="GGT-like_enzyme"/>
</dbReference>
<keyword evidence="2" id="KW-1185">Reference proteome</keyword>
<dbReference type="KEGG" id="tso:IZ6_05100"/>
<dbReference type="RefSeq" id="WP_222876458.1">
    <property type="nucleotide sequence ID" value="NZ_AP023361.1"/>
</dbReference>
<proteinExistence type="predicted"/>
<dbReference type="Gene3D" id="3.60.20.40">
    <property type="match status" value="1"/>
</dbReference>